<evidence type="ECO:0000313" key="4">
    <source>
        <dbReference type="Proteomes" id="UP000430692"/>
    </source>
</evidence>
<dbReference type="InterPro" id="IPR027417">
    <property type="entry name" value="P-loop_NTPase"/>
</dbReference>
<dbReference type="EMBL" id="WUUL01000008">
    <property type="protein sequence ID" value="MXQ54484.1"/>
    <property type="molecule type" value="Genomic_DNA"/>
</dbReference>
<evidence type="ECO:0000313" key="3">
    <source>
        <dbReference type="EMBL" id="MXQ54484.1"/>
    </source>
</evidence>
<dbReference type="RefSeq" id="WP_160801847.1">
    <property type="nucleotide sequence ID" value="NZ_WUUL01000008.1"/>
</dbReference>
<dbReference type="NCBIfam" id="TIGR00125">
    <property type="entry name" value="cyt_tran_rel"/>
    <property type="match status" value="1"/>
</dbReference>
<dbReference type="InterPro" id="IPR038727">
    <property type="entry name" value="NadR/Ttd14_AAA_dom"/>
</dbReference>
<dbReference type="Pfam" id="PF01467">
    <property type="entry name" value="CTP_transf_like"/>
    <property type="match status" value="1"/>
</dbReference>
<feature type="domain" description="Cytidyltransferase-like" evidence="1">
    <location>
        <begin position="16"/>
        <end position="52"/>
    </location>
</feature>
<name>A0A6I4W187_9BACL</name>
<dbReference type="SUPFAM" id="SSF52540">
    <property type="entry name" value="P-loop containing nucleoside triphosphate hydrolases"/>
    <property type="match status" value="1"/>
</dbReference>
<protein>
    <submittedName>
        <fullName evidence="3">AAA family ATPase</fullName>
    </submittedName>
</protein>
<dbReference type="InterPro" id="IPR052735">
    <property type="entry name" value="NAD_biosynth-regulator"/>
</dbReference>
<organism evidence="3 4">
    <name type="scientific">Shimazuella alba</name>
    <dbReference type="NCBI Taxonomy" id="2690964"/>
    <lineage>
        <taxon>Bacteria</taxon>
        <taxon>Bacillati</taxon>
        <taxon>Bacillota</taxon>
        <taxon>Bacilli</taxon>
        <taxon>Bacillales</taxon>
        <taxon>Thermoactinomycetaceae</taxon>
        <taxon>Shimazuella</taxon>
    </lineage>
</organism>
<gene>
    <name evidence="3" type="ORF">GSM42_12325</name>
</gene>
<sequence>MEQVGRYGKERKIGLTLGKFAPLHKGHQYMIETAIEEMDEVIVLIYDCPETTDIPLPVRSNWLRTLYPSVKVLEAWDGPTEIGDTLEIKQMHENYILGLLNGTKITHFYSSEFYGDHMSQALHAVDRRVDEKRSHVPVSGTKVRSNSYAYRSFLHPVVYKDLITKVVMVGAPSTGKSTLAERLATEFKTVWMPEYGREYWEEHQENRRLTKVQLVDIAKGHLVREELLIPKANKYLFVDTNAITTYLFSQDYHGETHPELAALADQASNRYDLVFLCEDDIPYEDTWDRSGDVHRKVFQKKVKADLLQRKIPFISLRGTVEQRVGKVKEILEKFEKYLGLGALC</sequence>
<dbReference type="SUPFAM" id="SSF52374">
    <property type="entry name" value="Nucleotidylyl transferase"/>
    <property type="match status" value="1"/>
</dbReference>
<evidence type="ECO:0000259" key="1">
    <source>
        <dbReference type="Pfam" id="PF01467"/>
    </source>
</evidence>
<feature type="domain" description="NadR/Ttd14 AAA" evidence="2">
    <location>
        <begin position="165"/>
        <end position="323"/>
    </location>
</feature>
<dbReference type="Pfam" id="PF13521">
    <property type="entry name" value="AAA_28"/>
    <property type="match status" value="1"/>
</dbReference>
<dbReference type="PANTHER" id="PTHR37512">
    <property type="entry name" value="TRIFUNCTIONAL NAD BIOSYNTHESIS/REGULATOR PROTEIN NADR"/>
    <property type="match status" value="1"/>
</dbReference>
<dbReference type="PANTHER" id="PTHR37512:SF1">
    <property type="entry name" value="NADR_TTD14 AAA DOMAIN-CONTAINING PROTEIN"/>
    <property type="match status" value="1"/>
</dbReference>
<dbReference type="Gene3D" id="3.40.50.620">
    <property type="entry name" value="HUPs"/>
    <property type="match status" value="1"/>
</dbReference>
<evidence type="ECO:0000259" key="2">
    <source>
        <dbReference type="Pfam" id="PF13521"/>
    </source>
</evidence>
<reference evidence="3 4" key="1">
    <citation type="submission" date="2019-12" db="EMBL/GenBank/DDBJ databases">
        <title>Whole-genome analyses of novel actinobacteria.</title>
        <authorList>
            <person name="Sahin N."/>
            <person name="Saygin H."/>
        </authorList>
    </citation>
    <scope>NUCLEOTIDE SEQUENCE [LARGE SCALE GENOMIC DNA]</scope>
    <source>
        <strain evidence="3 4">KC615</strain>
    </source>
</reference>
<proteinExistence type="predicted"/>
<dbReference type="Proteomes" id="UP000430692">
    <property type="component" value="Unassembled WGS sequence"/>
</dbReference>
<dbReference type="GO" id="GO:0003824">
    <property type="term" value="F:catalytic activity"/>
    <property type="evidence" value="ECO:0007669"/>
    <property type="project" value="InterPro"/>
</dbReference>
<dbReference type="InterPro" id="IPR014729">
    <property type="entry name" value="Rossmann-like_a/b/a_fold"/>
</dbReference>
<dbReference type="InterPro" id="IPR004821">
    <property type="entry name" value="Cyt_trans-like"/>
</dbReference>
<dbReference type="AlphaFoldDB" id="A0A6I4W187"/>
<keyword evidence="4" id="KW-1185">Reference proteome</keyword>
<accession>A0A6I4W187</accession>
<dbReference type="Gene3D" id="3.40.50.300">
    <property type="entry name" value="P-loop containing nucleotide triphosphate hydrolases"/>
    <property type="match status" value="1"/>
</dbReference>
<comment type="caution">
    <text evidence="3">The sequence shown here is derived from an EMBL/GenBank/DDBJ whole genome shotgun (WGS) entry which is preliminary data.</text>
</comment>